<keyword evidence="4" id="KW-1185">Reference proteome</keyword>
<feature type="signal peptide" evidence="1">
    <location>
        <begin position="1"/>
        <end position="25"/>
    </location>
</feature>
<dbReference type="EMBL" id="JBHTBS010000003">
    <property type="protein sequence ID" value="MFC7337269.1"/>
    <property type="molecule type" value="Genomic_DNA"/>
</dbReference>
<evidence type="ECO:0000259" key="2">
    <source>
        <dbReference type="Pfam" id="PF06439"/>
    </source>
</evidence>
<reference evidence="4" key="1">
    <citation type="journal article" date="2019" name="Int. J. Syst. Evol. Microbiol.">
        <title>The Global Catalogue of Microorganisms (GCM) 10K type strain sequencing project: providing services to taxonomists for standard genome sequencing and annotation.</title>
        <authorList>
            <consortium name="The Broad Institute Genomics Platform"/>
            <consortium name="The Broad Institute Genome Sequencing Center for Infectious Disease"/>
            <person name="Wu L."/>
            <person name="Ma J."/>
        </authorList>
    </citation>
    <scope>NUCLEOTIDE SEQUENCE [LARGE SCALE GENOMIC DNA]</scope>
    <source>
        <strain evidence="4">CGMCC 4.1467</strain>
    </source>
</reference>
<evidence type="ECO:0000256" key="1">
    <source>
        <dbReference type="SAM" id="SignalP"/>
    </source>
</evidence>
<dbReference type="RefSeq" id="WP_379711406.1">
    <property type="nucleotide sequence ID" value="NZ_JBHTBS010000003.1"/>
</dbReference>
<evidence type="ECO:0000313" key="3">
    <source>
        <dbReference type="EMBL" id="MFC7337269.1"/>
    </source>
</evidence>
<dbReference type="Pfam" id="PF06439">
    <property type="entry name" value="3keto-disac_hyd"/>
    <property type="match status" value="1"/>
</dbReference>
<proteinExistence type="predicted"/>
<dbReference type="Gene3D" id="2.60.120.560">
    <property type="entry name" value="Exo-inulinase, domain 1"/>
    <property type="match status" value="1"/>
</dbReference>
<accession>A0ABW2L6A9</accession>
<dbReference type="Proteomes" id="UP001596472">
    <property type="component" value="Unassembled WGS sequence"/>
</dbReference>
<evidence type="ECO:0000313" key="4">
    <source>
        <dbReference type="Proteomes" id="UP001596472"/>
    </source>
</evidence>
<organism evidence="3 4">
    <name type="scientific">Haloferula chungangensis</name>
    <dbReference type="NCBI Taxonomy" id="1048331"/>
    <lineage>
        <taxon>Bacteria</taxon>
        <taxon>Pseudomonadati</taxon>
        <taxon>Verrucomicrobiota</taxon>
        <taxon>Verrucomicrobiia</taxon>
        <taxon>Verrucomicrobiales</taxon>
        <taxon>Verrucomicrobiaceae</taxon>
        <taxon>Haloferula</taxon>
    </lineage>
</organism>
<sequence length="257" mass="28844">MSIHSPILFRLLPILFAFGCQISAADEPSHPTADKSEWIQLFNGKDLEGWTPKFTKHDLGVNFRDTFKVEDGLLKIDYSKWDKFDGEFGHLFYKTPYSNYRLRATYRFVGDQVEGGPAWAIRNNGFMIHCQDPKTIARDQEFPNSIEVQLLGGLGKGDRGTLNICTPGTQLFWDGELTKKHVIETGGPTFDGDQWVSVEIEVHGDRSIKHIAGDTIVCEYARPQLDDGTPLSGGYISIQAETAPCEFKSIELLPLTE</sequence>
<feature type="chain" id="PRO_5046479028" evidence="1">
    <location>
        <begin position="26"/>
        <end position="257"/>
    </location>
</feature>
<protein>
    <submittedName>
        <fullName evidence="3">DUF1080 domain-containing protein</fullName>
    </submittedName>
</protein>
<gene>
    <name evidence="3" type="ORF">ACFQY0_08790</name>
</gene>
<comment type="caution">
    <text evidence="3">The sequence shown here is derived from an EMBL/GenBank/DDBJ whole genome shotgun (WGS) entry which is preliminary data.</text>
</comment>
<dbReference type="InterPro" id="IPR010496">
    <property type="entry name" value="AL/BT2_dom"/>
</dbReference>
<keyword evidence="1" id="KW-0732">Signal</keyword>
<feature type="domain" description="3-keto-alpha-glucoside-1,2-lyase/3-keto-2-hydroxy-glucal hydratase" evidence="2">
    <location>
        <begin position="37"/>
        <end position="252"/>
    </location>
</feature>
<name>A0ABW2L6A9_9BACT</name>